<evidence type="ECO:0000259" key="1">
    <source>
        <dbReference type="Pfam" id="PF10000"/>
    </source>
</evidence>
<dbReference type="Pfam" id="PF10000">
    <property type="entry name" value="ACT_3"/>
    <property type="match status" value="1"/>
</dbReference>
<dbReference type="InterPro" id="IPR027795">
    <property type="entry name" value="CASTOR_ACT_dom"/>
</dbReference>
<dbReference type="PANTHER" id="PTHR39199">
    <property type="entry name" value="BLR5128 PROTEIN"/>
    <property type="match status" value="1"/>
</dbReference>
<dbReference type="Pfam" id="PF13840">
    <property type="entry name" value="ACT_7"/>
    <property type="match status" value="1"/>
</dbReference>
<reference evidence="4" key="1">
    <citation type="journal article" date="2019" name="Int. J. Syst. Evol. Microbiol.">
        <title>The Global Catalogue of Microorganisms (GCM) 10K type strain sequencing project: providing services to taxonomists for standard genome sequencing and annotation.</title>
        <authorList>
            <consortium name="The Broad Institute Genomics Platform"/>
            <consortium name="The Broad Institute Genome Sequencing Center for Infectious Disease"/>
            <person name="Wu L."/>
            <person name="Ma J."/>
        </authorList>
    </citation>
    <scope>NUCLEOTIDE SEQUENCE [LARGE SCALE GENOMIC DNA]</scope>
    <source>
        <strain evidence="4">CCUG 56698</strain>
    </source>
</reference>
<name>A0ABW2SJE9_9ACTO</name>
<dbReference type="RefSeq" id="WP_291497779.1">
    <property type="nucleotide sequence ID" value="NZ_JBHTEF010000001.1"/>
</dbReference>
<dbReference type="EMBL" id="JBHTEF010000001">
    <property type="protein sequence ID" value="MFC7579703.1"/>
    <property type="molecule type" value="Genomic_DNA"/>
</dbReference>
<dbReference type="SUPFAM" id="SSF55021">
    <property type="entry name" value="ACT-like"/>
    <property type="match status" value="2"/>
</dbReference>
<protein>
    <submittedName>
        <fullName evidence="3">ACT domain-containing protein</fullName>
    </submittedName>
</protein>
<accession>A0ABW2SJE9</accession>
<proteinExistence type="predicted"/>
<dbReference type="PANTHER" id="PTHR39199:SF1">
    <property type="entry name" value="BLR5128 PROTEIN"/>
    <property type="match status" value="1"/>
</dbReference>
<dbReference type="Proteomes" id="UP001596527">
    <property type="component" value="Unassembled WGS sequence"/>
</dbReference>
<organism evidence="3 4">
    <name type="scientific">Schaalia naturae</name>
    <dbReference type="NCBI Taxonomy" id="635203"/>
    <lineage>
        <taxon>Bacteria</taxon>
        <taxon>Bacillati</taxon>
        <taxon>Actinomycetota</taxon>
        <taxon>Actinomycetes</taxon>
        <taxon>Actinomycetales</taxon>
        <taxon>Actinomycetaceae</taxon>
        <taxon>Schaalia</taxon>
    </lineage>
</organism>
<feature type="domain" description="DUF2241" evidence="1">
    <location>
        <begin position="2"/>
        <end position="64"/>
    </location>
</feature>
<keyword evidence="4" id="KW-1185">Reference proteome</keyword>
<evidence type="ECO:0000259" key="2">
    <source>
        <dbReference type="Pfam" id="PF13840"/>
    </source>
</evidence>
<dbReference type="Gene3D" id="3.30.2130.10">
    <property type="entry name" value="VC0802-like"/>
    <property type="match status" value="1"/>
</dbReference>
<dbReference type="InterPro" id="IPR045865">
    <property type="entry name" value="ACT-like_dom_sf"/>
</dbReference>
<evidence type="ECO:0000313" key="3">
    <source>
        <dbReference type="EMBL" id="MFC7579703.1"/>
    </source>
</evidence>
<feature type="domain" description="CASTOR ACT" evidence="2">
    <location>
        <begin position="68"/>
        <end position="123"/>
    </location>
</feature>
<gene>
    <name evidence="3" type="ORF">ACFQWG_00440</name>
</gene>
<evidence type="ECO:0000313" key="4">
    <source>
        <dbReference type="Proteomes" id="UP001596527"/>
    </source>
</evidence>
<comment type="caution">
    <text evidence="3">The sequence shown here is derived from an EMBL/GenBank/DDBJ whole genome shotgun (WGS) entry which is preliminary data.</text>
</comment>
<sequence length="136" mass="14634">MSGMKDLDRALASLDATQQGMYVFATVSEIPEGLTPFATIAEDEGITVVVAEDQARDAGLPLDERFARITLGVHSALDSIGLTATIAQTLASRSISCNVIAGYFHDHLFVQAERVTEATEALAELTRQAKGWLPRQ</sequence>
<dbReference type="InterPro" id="IPR018717">
    <property type="entry name" value="DUF2241"/>
</dbReference>